<feature type="transmembrane region" description="Helical" evidence="5">
    <location>
        <begin position="86"/>
        <end position="110"/>
    </location>
</feature>
<dbReference type="PANTHER" id="PTHR20952:SF0">
    <property type="entry name" value="ADP-RIBOSYLATION FACTOR-LIKE PROTEIN 6-INTERACTING PROTEIN 1"/>
    <property type="match status" value="1"/>
</dbReference>
<evidence type="ECO:0000256" key="4">
    <source>
        <dbReference type="ARBA" id="ARBA00023136"/>
    </source>
</evidence>
<evidence type="ECO:0000313" key="8">
    <source>
        <dbReference type="RefSeq" id="XP_013784833.2"/>
    </source>
</evidence>
<accession>A0ABM1BM75</accession>
<dbReference type="PANTHER" id="PTHR20952">
    <property type="entry name" value="ADP-RIBOSYLATION-LIKE FACTOR 6-INTERACTING PROTEIN"/>
    <property type="match status" value="1"/>
</dbReference>
<keyword evidence="2 5" id="KW-0812">Transmembrane</keyword>
<dbReference type="InterPro" id="IPR052114">
    <property type="entry name" value="ER_autophagy_membrane_reg"/>
</dbReference>
<dbReference type="Proteomes" id="UP000694941">
    <property type="component" value="Unplaced"/>
</dbReference>
<feature type="transmembrane region" description="Helical" evidence="5">
    <location>
        <begin position="176"/>
        <end position="192"/>
    </location>
</feature>
<evidence type="ECO:0000256" key="1">
    <source>
        <dbReference type="ARBA" id="ARBA00004141"/>
    </source>
</evidence>
<dbReference type="GeneID" id="106468928"/>
<dbReference type="Pfam" id="PF24456">
    <property type="entry name" value="RHD_RETREG1-3"/>
    <property type="match status" value="1"/>
</dbReference>
<evidence type="ECO:0000256" key="3">
    <source>
        <dbReference type="ARBA" id="ARBA00022989"/>
    </source>
</evidence>
<comment type="subcellular location">
    <subcellularLocation>
        <location evidence="1">Membrane</location>
        <topology evidence="1">Multi-pass membrane protein</topology>
    </subcellularLocation>
</comment>
<evidence type="ECO:0000256" key="5">
    <source>
        <dbReference type="SAM" id="Phobius"/>
    </source>
</evidence>
<dbReference type="InterPro" id="IPR057282">
    <property type="entry name" value="RETREG1-3-like_RHD"/>
</dbReference>
<dbReference type="RefSeq" id="XP_013784833.2">
    <property type="nucleotide sequence ID" value="XM_013929379.2"/>
</dbReference>
<keyword evidence="4 5" id="KW-0472">Membrane</keyword>
<feature type="transmembrane region" description="Helical" evidence="5">
    <location>
        <begin position="154"/>
        <end position="170"/>
    </location>
</feature>
<reference evidence="8" key="1">
    <citation type="submission" date="2025-08" db="UniProtKB">
        <authorList>
            <consortium name="RefSeq"/>
        </authorList>
    </citation>
    <scope>IDENTIFICATION</scope>
    <source>
        <tissue evidence="8">Muscle</tissue>
    </source>
</reference>
<feature type="transmembrane region" description="Helical" evidence="5">
    <location>
        <begin position="61"/>
        <end position="80"/>
    </location>
</feature>
<keyword evidence="3 5" id="KW-1133">Transmembrane helix</keyword>
<proteinExistence type="predicted"/>
<protein>
    <submittedName>
        <fullName evidence="8">ADP-ribosylation factor-like protein 6-interacting protein 1 isoform X1</fullName>
    </submittedName>
</protein>
<gene>
    <name evidence="8" type="primary">LOC106468928</name>
</gene>
<evidence type="ECO:0000256" key="2">
    <source>
        <dbReference type="ARBA" id="ARBA00022692"/>
    </source>
</evidence>
<keyword evidence="7" id="KW-1185">Reference proteome</keyword>
<evidence type="ECO:0000313" key="7">
    <source>
        <dbReference type="Proteomes" id="UP000694941"/>
    </source>
</evidence>
<organism evidence="7 8">
    <name type="scientific">Limulus polyphemus</name>
    <name type="common">Atlantic horseshoe crab</name>
    <dbReference type="NCBI Taxonomy" id="6850"/>
    <lineage>
        <taxon>Eukaryota</taxon>
        <taxon>Metazoa</taxon>
        <taxon>Ecdysozoa</taxon>
        <taxon>Arthropoda</taxon>
        <taxon>Chelicerata</taxon>
        <taxon>Merostomata</taxon>
        <taxon>Xiphosura</taxon>
        <taxon>Limulidae</taxon>
        <taxon>Limulus</taxon>
    </lineage>
</organism>
<feature type="domain" description="RETREG1-3/ARL6IP-like N-terminal reticulon-homology" evidence="6">
    <location>
        <begin position="44"/>
        <end position="204"/>
    </location>
</feature>
<dbReference type="CDD" id="cd22559">
    <property type="entry name" value="Arl6IP1"/>
    <property type="match status" value="1"/>
</dbReference>
<evidence type="ECO:0000259" key="6">
    <source>
        <dbReference type="Pfam" id="PF24456"/>
    </source>
</evidence>
<sequence length="220" mass="25067">MVDEAESTTTSATESIYRKAAVSNNPDMGFEEEMKNLKNKLNGWKQVLQPLYSALIWEQSYYPAILTGIVTLIFILLWYFEPSVLTTFSLLGIVVCVADYAVPIMCSTFLDASKWTETQENKHEEICKAIIQTKQQTSELWSSFIQLRDTMPKLYFVSVLVILLVVAWIGNVVDSMLLTYFLVLAIVMMPGLKHQGIIQKFISQRAQQLKNILGQKLKKN</sequence>
<name>A0ABM1BM75_LIMPO</name>